<comment type="caution">
    <text evidence="2">The sequence shown here is derived from an EMBL/GenBank/DDBJ whole genome shotgun (WGS) entry which is preliminary data.</text>
</comment>
<name>A0A2T6C6Z1_9FLAO</name>
<dbReference type="EMBL" id="QBKT01000001">
    <property type="protein sequence ID" value="PTX64090.1"/>
    <property type="molecule type" value="Genomic_DNA"/>
</dbReference>
<evidence type="ECO:0000313" key="3">
    <source>
        <dbReference type="Proteomes" id="UP000244090"/>
    </source>
</evidence>
<protein>
    <recommendedName>
        <fullName evidence="4">PA14 domain-containing protein</fullName>
    </recommendedName>
</protein>
<keyword evidence="3" id="KW-1185">Reference proteome</keyword>
<reference evidence="2 3" key="1">
    <citation type="submission" date="2018-04" db="EMBL/GenBank/DDBJ databases">
        <title>Genomic Encyclopedia of Archaeal and Bacterial Type Strains, Phase II (KMG-II): from individual species to whole genera.</title>
        <authorList>
            <person name="Goeker M."/>
        </authorList>
    </citation>
    <scope>NUCLEOTIDE SEQUENCE [LARGE SCALE GENOMIC DNA]</scope>
    <source>
        <strain evidence="2 3">DSM 25731</strain>
    </source>
</reference>
<proteinExistence type="predicted"/>
<evidence type="ECO:0008006" key="4">
    <source>
        <dbReference type="Google" id="ProtNLM"/>
    </source>
</evidence>
<organism evidence="2 3">
    <name type="scientific">Kordia periserrulae</name>
    <dbReference type="NCBI Taxonomy" id="701523"/>
    <lineage>
        <taxon>Bacteria</taxon>
        <taxon>Pseudomonadati</taxon>
        <taxon>Bacteroidota</taxon>
        <taxon>Flavobacteriia</taxon>
        <taxon>Flavobacteriales</taxon>
        <taxon>Flavobacteriaceae</taxon>
        <taxon>Kordia</taxon>
    </lineage>
</organism>
<feature type="compositionally biased region" description="Low complexity" evidence="1">
    <location>
        <begin position="151"/>
        <end position="176"/>
    </location>
</feature>
<accession>A0A2T6C6Z1</accession>
<dbReference type="RefSeq" id="WP_146169712.1">
    <property type="nucleotide sequence ID" value="NZ_QBKT01000001.1"/>
</dbReference>
<gene>
    <name evidence="2" type="ORF">C8N46_101700</name>
</gene>
<feature type="region of interest" description="Disordered" evidence="1">
    <location>
        <begin position="140"/>
        <end position="179"/>
    </location>
</feature>
<feature type="compositionally biased region" description="Polar residues" evidence="1">
    <location>
        <begin position="140"/>
        <end position="150"/>
    </location>
</feature>
<dbReference type="Proteomes" id="UP000244090">
    <property type="component" value="Unassembled WGS sequence"/>
</dbReference>
<evidence type="ECO:0000313" key="2">
    <source>
        <dbReference type="EMBL" id="PTX64090.1"/>
    </source>
</evidence>
<evidence type="ECO:0000256" key="1">
    <source>
        <dbReference type="SAM" id="MobiDB-lite"/>
    </source>
</evidence>
<sequence>MIIQHIRTGKLSKVLACYLAMQLVLTTIQPAQLFALTSGPSQPEFNAFTPIGTSDMVNLSTGDFNYNIPIMDVGGYPLNLAYDAGITMDQEASWVGLGWNLNIGQINRNVRGLPDDFKGDLVTYENNMKKNKTVGMTLSINGQFSGTENTGNQSDGNPQQNNDSSNDGDNGNNSSGLSAPSWNASATLVHNNYEGFSFTPSFGVGFQLAKGTSVGMNLSPSVANGANVSPTVSFSEQIKDAKVANNESISQGYGIGLPYNSRQGITAFNISTSTTRQVKKKNGYTSNLRSRSAGASFIDNTFTPTKRIGYHNENYTFRASLGPQLAAFSFEGGVSAFYSVQRIKDDEQIKEEKTYGYEFTKYASHNDILDFNRENERIVTKNTLTLPVTNYTHDIYHIQGQGIAGQFRPFKGQTGYVFNQKIEDSGDSFSLGAEIEAGWGFRGGVDIHYSPTRSHTGVWNTPAIHKFQSVSNTELDYEETYFKAIGDLSADLEEEVYNVKLSGEKPMALDLTPDGNSYNKKAVGVFNVKNYDNSSDIEMTTNPISGPIRRTKREQRNQAIQKITKKEATFDPFVKDHQDLKDHHTNGIKITQPSGAVYVYGEAAVNHEKEEVTFAADGIADLETGTISIDGNDTAGSAGGFDNFFNKITTPNYAHTFLLSAVLSNDYEDLTGDGPTDDDLGAYTKMHYNNFVNSSGVASVVDDYKWQTPYAANTASYNPGFYTKPNDQKGSYVRGTKELKYVTMIETKTHVAIFDFAARDDAKDASDRNASLQIETIKLYSKPEAKAANLLDDDPLNNVDIAPIKTAYFEYDYSLMQNTPNSTSGKLTLKKVYFTYRNSKMGKYTPYVFNYDNYNPDYQMKSHDIWGNYKPLFEEGVTYDEDANGDITNITLPNGNTNASCEVQSDITAQEFPFVQQKDKLLQDYYTSAWTLSSIDLPSGGRIELQYESDDYQYVQDKKAMQMFKVAGVKESPTSAISQQLYNGENHKRYLVVELLETEAITVDQFKSRYLGENIDKPIFFRFLLNMEKYNNCAFDYVEGYVNIDTSNLEDFHVYTEGEKQFGLIPVQFEDLEGGVAGGTQVHPIAKSGWFFARKHLNRYAYGTGDDTPSSTNIRDIVQAIGSSLPVLAEIFIGPNGYLQTRGIAKTFIPQKSWIRLQHPTNAKLGGGLRVKKVKMHDNWDAMVNNPQSNPVNPYSNFYGQEYDYTLKNGGSSGVTTWEPNMSKENPLIQPFFDDSEKLQAREYVEKPFGKSFYPSATVTYSKVTVKNLQRIRQGDNNTNLVVKRHATGKVTNEFFTSKDFPTKSDHTDIDDKNNYRTNQENILDNVLRLSVKTELALSQGFSIITNDMNGKSKSQKIYDENENLISGVDYIYNINDTGELDNHLPVILSDGSVETKEIGTHYDVITDFNENYNLSESYGVNTNLTFFNVGIIPILLGQLPFEYKRNETTLHTTTTTKVIHKTGILKEKVAYDLGASVSTRNLAWDAVSGQVLLTETSNAYKDNYYNFSYPAHWAYKGMGQAVQNLGVTCQLSSMEYSESNDYDEDEDGKSTWYRIDGLDAGSITLDAKKLFLPGDQVMVFDSEGNSISTDNAYWISQVEYIGADIASGQKMVLIKRNGEYLNACGEDANLENITIKVVKSGYRNFQSAAMASVTTMTNPMDDGGNPPKITASDFSYNGTGTNPRIINASAIKYKDFWANPEENPGVDRYPSASFEGYEPQLLKYPNYYQTNPFIYNVKGDWRAVKSYAHLTTRSSTNTKRNSGFFESFSPFYMYDDVAKKWIENPENDETWTFASEVTQYSPYGAELENKDALGRYSSAQYGYNYKLPIAVASNSEYRQMGYDGFEDRDIEDIVNTHFRYLSTVNNANATITDEESHTGRYSIKVDGGHEVGISKRLYNDCIERGTKLDCEPEAVIPPGTPTCDYHFDNREDFTSVYISFNYGSDGPLQSGPSLIFNYSNNTSIEFNSYDSNTEQYVYEWIVPSNGEFILNYIVKDNTQPEPDTCGGSESIMITNGIPATNTATPQITLPISH</sequence>
<dbReference type="OrthoDB" id="9814627at2"/>